<sequence length="116" mass="12840">MSVDRVVPNIESDKFAENHEFYQGVLGFELAMDMDWIVTYVSPANPTAQVSVISKDASAPVHPDMSVGVDDVDAVHAEAARRGLEIVHPLTDEPWGVRRFFVRDPNGLVVNVVSHR</sequence>
<dbReference type="AlphaFoldDB" id="A0A4Q7L6D5"/>
<comment type="caution">
    <text evidence="2">The sequence shown here is derived from an EMBL/GenBank/DDBJ whole genome shotgun (WGS) entry which is preliminary data.</text>
</comment>
<evidence type="ECO:0000313" key="2">
    <source>
        <dbReference type="EMBL" id="RZS44420.1"/>
    </source>
</evidence>
<dbReference type="InterPro" id="IPR004360">
    <property type="entry name" value="Glyas_Fos-R_dOase_dom"/>
</dbReference>
<dbReference type="RefSeq" id="WP_130342108.1">
    <property type="nucleotide sequence ID" value="NZ_SGWQ01000001.1"/>
</dbReference>
<protein>
    <submittedName>
        <fullName evidence="2">Putative glyoxalase superfamily protein PhnB</fullName>
    </submittedName>
</protein>
<dbReference type="Proteomes" id="UP000294257">
    <property type="component" value="Unassembled WGS sequence"/>
</dbReference>
<dbReference type="InterPro" id="IPR029068">
    <property type="entry name" value="Glyas_Bleomycin-R_OHBP_Dase"/>
</dbReference>
<dbReference type="Gene3D" id="3.10.180.10">
    <property type="entry name" value="2,3-Dihydroxybiphenyl 1,2-Dioxygenase, domain 1"/>
    <property type="match status" value="1"/>
</dbReference>
<evidence type="ECO:0000259" key="1">
    <source>
        <dbReference type="PROSITE" id="PS51819"/>
    </source>
</evidence>
<dbReference type="PROSITE" id="PS51819">
    <property type="entry name" value="VOC"/>
    <property type="match status" value="1"/>
</dbReference>
<feature type="domain" description="VOC" evidence="1">
    <location>
        <begin position="2"/>
        <end position="115"/>
    </location>
</feature>
<evidence type="ECO:0000313" key="3">
    <source>
        <dbReference type="Proteomes" id="UP000294257"/>
    </source>
</evidence>
<dbReference type="Pfam" id="PF00903">
    <property type="entry name" value="Glyoxalase"/>
    <property type="match status" value="1"/>
</dbReference>
<proteinExistence type="predicted"/>
<dbReference type="InterPro" id="IPR037523">
    <property type="entry name" value="VOC_core"/>
</dbReference>
<dbReference type="SUPFAM" id="SSF54593">
    <property type="entry name" value="Glyoxalase/Bleomycin resistance protein/Dihydroxybiphenyl dioxygenase"/>
    <property type="match status" value="1"/>
</dbReference>
<name>A0A4Q7L6D5_9PSEU</name>
<reference evidence="2 3" key="1">
    <citation type="submission" date="2019-02" db="EMBL/GenBank/DDBJ databases">
        <title>Genomic Encyclopedia of Type Strains, Phase IV (KMG-IV): sequencing the most valuable type-strain genomes for metagenomic binning, comparative biology and taxonomic classification.</title>
        <authorList>
            <person name="Goeker M."/>
        </authorList>
    </citation>
    <scope>NUCLEOTIDE SEQUENCE [LARGE SCALE GENOMIC DNA]</scope>
    <source>
        <strain evidence="2 3">DSM 101727</strain>
    </source>
</reference>
<keyword evidence="3" id="KW-1185">Reference proteome</keyword>
<accession>A0A4Q7L6D5</accession>
<dbReference type="OrthoDB" id="9798201at2"/>
<organism evidence="2 3">
    <name type="scientific">Herbihabitans rhizosphaerae</name>
    <dbReference type="NCBI Taxonomy" id="1872711"/>
    <lineage>
        <taxon>Bacteria</taxon>
        <taxon>Bacillati</taxon>
        <taxon>Actinomycetota</taxon>
        <taxon>Actinomycetes</taxon>
        <taxon>Pseudonocardiales</taxon>
        <taxon>Pseudonocardiaceae</taxon>
        <taxon>Herbihabitans</taxon>
    </lineage>
</organism>
<gene>
    <name evidence="2" type="ORF">EV193_101296</name>
</gene>
<dbReference type="EMBL" id="SGWQ01000001">
    <property type="protein sequence ID" value="RZS44420.1"/>
    <property type="molecule type" value="Genomic_DNA"/>
</dbReference>